<keyword evidence="5" id="KW-1185">Reference proteome</keyword>
<dbReference type="Proteomes" id="UP001244427">
    <property type="component" value="Unassembled WGS sequence"/>
</dbReference>
<protein>
    <submittedName>
        <fullName evidence="4">AcrR family transcriptional regulator</fullName>
    </submittedName>
</protein>
<dbReference type="GO" id="GO:0003700">
    <property type="term" value="F:DNA-binding transcription factor activity"/>
    <property type="evidence" value="ECO:0007669"/>
    <property type="project" value="TreeGrafter"/>
</dbReference>
<dbReference type="InterPro" id="IPR036271">
    <property type="entry name" value="Tet_transcr_reg_TetR-rel_C_sf"/>
</dbReference>
<dbReference type="AlphaFoldDB" id="A0AAW8EXU5"/>
<dbReference type="Gene3D" id="1.10.10.60">
    <property type="entry name" value="Homeodomain-like"/>
    <property type="match status" value="1"/>
</dbReference>
<dbReference type="RefSeq" id="WP_307294626.1">
    <property type="nucleotide sequence ID" value="NZ_JAUSXV010000001.1"/>
</dbReference>
<dbReference type="InterPro" id="IPR050109">
    <property type="entry name" value="HTH-type_TetR-like_transc_reg"/>
</dbReference>
<dbReference type="PRINTS" id="PR00455">
    <property type="entry name" value="HTHTETR"/>
</dbReference>
<proteinExistence type="predicted"/>
<reference evidence="4 5" key="1">
    <citation type="submission" date="2023-07" db="EMBL/GenBank/DDBJ databases">
        <title>Comparative genomics of wheat-associated soil bacteria to identify genetic determinants of phenazine resistance.</title>
        <authorList>
            <person name="Mouncey N."/>
        </authorList>
    </citation>
    <scope>NUCLEOTIDE SEQUENCE [LARGE SCALE GENOMIC DNA]</scope>
    <source>
        <strain evidence="4 5">W4I9-1</strain>
    </source>
</reference>
<dbReference type="Gene3D" id="1.10.357.10">
    <property type="entry name" value="Tetracycline Repressor, domain 2"/>
    <property type="match status" value="1"/>
</dbReference>
<dbReference type="GO" id="GO:0000976">
    <property type="term" value="F:transcription cis-regulatory region binding"/>
    <property type="evidence" value="ECO:0007669"/>
    <property type="project" value="TreeGrafter"/>
</dbReference>
<dbReference type="Pfam" id="PF00440">
    <property type="entry name" value="TetR_N"/>
    <property type="match status" value="1"/>
</dbReference>
<dbReference type="SUPFAM" id="SSF48498">
    <property type="entry name" value="Tetracyclin repressor-like, C-terminal domain"/>
    <property type="match status" value="1"/>
</dbReference>
<dbReference type="SUPFAM" id="SSF46689">
    <property type="entry name" value="Homeodomain-like"/>
    <property type="match status" value="1"/>
</dbReference>
<evidence type="ECO:0000313" key="4">
    <source>
        <dbReference type="EMBL" id="MDQ0647026.1"/>
    </source>
</evidence>
<dbReference type="PANTHER" id="PTHR30055:SF235">
    <property type="entry name" value="TRANSCRIPTIONAL REGULATORY PROTEIN"/>
    <property type="match status" value="1"/>
</dbReference>
<evidence type="ECO:0000259" key="3">
    <source>
        <dbReference type="PROSITE" id="PS50977"/>
    </source>
</evidence>
<gene>
    <name evidence="4" type="ORF">QFZ53_001222</name>
</gene>
<dbReference type="PROSITE" id="PS50977">
    <property type="entry name" value="HTH_TETR_2"/>
    <property type="match status" value="1"/>
</dbReference>
<sequence length="198" mass="21672">MTEQAAPRRRGRPRGGSDSRERIIAAAVDEFGEQGYEASTIRAIATRAGVDSALVHHYFGTKADLFAEAVGIPMRPDVDVPGILDGPRDEVGERLVRYVLESFEQPEVRRRGVMLMRTAIGSRLTTPLLAGFLSRELIGRIAKRLAVDDAELRATLVASQIAGMLLTRYVLKLGPIAAATVDELVTRVGPTVQRYLFD</sequence>
<organism evidence="4 5">
    <name type="scientific">Microbacterium natoriense</name>
    <dbReference type="NCBI Taxonomy" id="284570"/>
    <lineage>
        <taxon>Bacteria</taxon>
        <taxon>Bacillati</taxon>
        <taxon>Actinomycetota</taxon>
        <taxon>Actinomycetes</taxon>
        <taxon>Micrococcales</taxon>
        <taxon>Microbacteriaceae</taxon>
        <taxon>Microbacterium</taxon>
    </lineage>
</organism>
<dbReference type="Pfam" id="PF17920">
    <property type="entry name" value="TetR_C_16"/>
    <property type="match status" value="1"/>
</dbReference>
<evidence type="ECO:0000256" key="1">
    <source>
        <dbReference type="ARBA" id="ARBA00023125"/>
    </source>
</evidence>
<dbReference type="PANTHER" id="PTHR30055">
    <property type="entry name" value="HTH-TYPE TRANSCRIPTIONAL REGULATOR RUTR"/>
    <property type="match status" value="1"/>
</dbReference>
<dbReference type="InterPro" id="IPR009057">
    <property type="entry name" value="Homeodomain-like_sf"/>
</dbReference>
<dbReference type="InterPro" id="IPR001647">
    <property type="entry name" value="HTH_TetR"/>
</dbReference>
<evidence type="ECO:0000313" key="5">
    <source>
        <dbReference type="Proteomes" id="UP001244427"/>
    </source>
</evidence>
<feature type="DNA-binding region" description="H-T-H motif" evidence="2">
    <location>
        <begin position="40"/>
        <end position="59"/>
    </location>
</feature>
<evidence type="ECO:0000256" key="2">
    <source>
        <dbReference type="PROSITE-ProRule" id="PRU00335"/>
    </source>
</evidence>
<dbReference type="InterPro" id="IPR041678">
    <property type="entry name" value="TetR_C_16"/>
</dbReference>
<dbReference type="EMBL" id="JAUSXV010000001">
    <property type="protein sequence ID" value="MDQ0647026.1"/>
    <property type="molecule type" value="Genomic_DNA"/>
</dbReference>
<accession>A0AAW8EXU5</accession>
<comment type="caution">
    <text evidence="4">The sequence shown here is derived from an EMBL/GenBank/DDBJ whole genome shotgun (WGS) entry which is preliminary data.</text>
</comment>
<feature type="domain" description="HTH tetR-type" evidence="3">
    <location>
        <begin position="17"/>
        <end position="77"/>
    </location>
</feature>
<name>A0AAW8EXU5_9MICO</name>
<keyword evidence="1 2" id="KW-0238">DNA-binding</keyword>